<evidence type="ECO:0000313" key="4">
    <source>
        <dbReference type="Proteomes" id="UP000800096"/>
    </source>
</evidence>
<sequence length="63" mass="7446">MLMHFREMLMRQRLRDVKEGKVDRVENDEPTKLYIKYSMTFGYGSRVCLGNGIALMKLHNAPR</sequence>
<protein>
    <recommendedName>
        <fullName evidence="5">Cytochrome P450</fullName>
    </recommendedName>
</protein>
<evidence type="ECO:0008006" key="5">
    <source>
        <dbReference type="Google" id="ProtNLM"/>
    </source>
</evidence>
<evidence type="ECO:0000313" key="3">
    <source>
        <dbReference type="EMBL" id="KAF1916667.1"/>
    </source>
</evidence>
<dbReference type="GO" id="GO:0004497">
    <property type="term" value="F:monooxygenase activity"/>
    <property type="evidence" value="ECO:0007669"/>
    <property type="project" value="InterPro"/>
</dbReference>
<dbReference type="PROSITE" id="PS00086">
    <property type="entry name" value="CYTOCHROME_P450"/>
    <property type="match status" value="1"/>
</dbReference>
<gene>
    <name evidence="3" type="ORF">BDU57DRAFT_516906</name>
</gene>
<keyword evidence="4" id="KW-1185">Reference proteome</keyword>
<dbReference type="EMBL" id="ML979135">
    <property type="protein sequence ID" value="KAF1916667.1"/>
    <property type="molecule type" value="Genomic_DNA"/>
</dbReference>
<dbReference type="InterPro" id="IPR017972">
    <property type="entry name" value="Cyt_P450_CS"/>
</dbReference>
<dbReference type="GO" id="GO:0020037">
    <property type="term" value="F:heme binding"/>
    <property type="evidence" value="ECO:0007669"/>
    <property type="project" value="InterPro"/>
</dbReference>
<reference evidence="3" key="1">
    <citation type="journal article" date="2020" name="Stud. Mycol.">
        <title>101 Dothideomycetes genomes: a test case for predicting lifestyles and emergence of pathogens.</title>
        <authorList>
            <person name="Haridas S."/>
            <person name="Albert R."/>
            <person name="Binder M."/>
            <person name="Bloem J."/>
            <person name="Labutti K."/>
            <person name="Salamov A."/>
            <person name="Andreopoulos B."/>
            <person name="Baker S."/>
            <person name="Barry K."/>
            <person name="Bills G."/>
            <person name="Bluhm B."/>
            <person name="Cannon C."/>
            <person name="Castanera R."/>
            <person name="Culley D."/>
            <person name="Daum C."/>
            <person name="Ezra D."/>
            <person name="Gonzalez J."/>
            <person name="Henrissat B."/>
            <person name="Kuo A."/>
            <person name="Liang C."/>
            <person name="Lipzen A."/>
            <person name="Lutzoni F."/>
            <person name="Magnuson J."/>
            <person name="Mondo S."/>
            <person name="Nolan M."/>
            <person name="Ohm R."/>
            <person name="Pangilinan J."/>
            <person name="Park H.-J."/>
            <person name="Ramirez L."/>
            <person name="Alfaro M."/>
            <person name="Sun H."/>
            <person name="Tritt A."/>
            <person name="Yoshinaga Y."/>
            <person name="Zwiers L.-H."/>
            <person name="Turgeon B."/>
            <person name="Goodwin S."/>
            <person name="Spatafora J."/>
            <person name="Crous P."/>
            <person name="Grigoriev I."/>
        </authorList>
    </citation>
    <scope>NUCLEOTIDE SEQUENCE</scope>
    <source>
        <strain evidence="3">HMLAC05119</strain>
    </source>
</reference>
<organism evidence="3 4">
    <name type="scientific">Ampelomyces quisqualis</name>
    <name type="common">Powdery mildew agent</name>
    <dbReference type="NCBI Taxonomy" id="50730"/>
    <lineage>
        <taxon>Eukaryota</taxon>
        <taxon>Fungi</taxon>
        <taxon>Dikarya</taxon>
        <taxon>Ascomycota</taxon>
        <taxon>Pezizomycotina</taxon>
        <taxon>Dothideomycetes</taxon>
        <taxon>Pleosporomycetidae</taxon>
        <taxon>Pleosporales</taxon>
        <taxon>Pleosporineae</taxon>
        <taxon>Phaeosphaeriaceae</taxon>
        <taxon>Ampelomyces</taxon>
    </lineage>
</organism>
<keyword evidence="1" id="KW-0479">Metal-binding</keyword>
<dbReference type="AlphaFoldDB" id="A0A6A5QRQ8"/>
<keyword evidence="2" id="KW-0408">Iron</keyword>
<proteinExistence type="predicted"/>
<evidence type="ECO:0000256" key="2">
    <source>
        <dbReference type="ARBA" id="ARBA00023004"/>
    </source>
</evidence>
<dbReference type="Proteomes" id="UP000800096">
    <property type="component" value="Unassembled WGS sequence"/>
</dbReference>
<name>A0A6A5QRQ8_AMPQU</name>
<dbReference type="GO" id="GO:0005506">
    <property type="term" value="F:iron ion binding"/>
    <property type="evidence" value="ECO:0007669"/>
    <property type="project" value="InterPro"/>
</dbReference>
<dbReference type="GO" id="GO:0016705">
    <property type="term" value="F:oxidoreductase activity, acting on paired donors, with incorporation or reduction of molecular oxygen"/>
    <property type="evidence" value="ECO:0007669"/>
    <property type="project" value="InterPro"/>
</dbReference>
<accession>A0A6A5QRQ8</accession>
<dbReference type="SUPFAM" id="SSF48264">
    <property type="entry name" value="Cytochrome P450"/>
    <property type="match status" value="1"/>
</dbReference>
<evidence type="ECO:0000256" key="1">
    <source>
        <dbReference type="ARBA" id="ARBA00022723"/>
    </source>
</evidence>
<dbReference type="InterPro" id="IPR036396">
    <property type="entry name" value="Cyt_P450_sf"/>
</dbReference>